<feature type="region of interest" description="Disordered" evidence="1">
    <location>
        <begin position="647"/>
        <end position="703"/>
    </location>
</feature>
<feature type="compositionally biased region" description="Gly residues" evidence="1">
    <location>
        <begin position="359"/>
        <end position="386"/>
    </location>
</feature>
<feature type="region of interest" description="Disordered" evidence="1">
    <location>
        <begin position="271"/>
        <end position="413"/>
    </location>
</feature>
<dbReference type="Proteomes" id="UP001500928">
    <property type="component" value="Unassembled WGS sequence"/>
</dbReference>
<dbReference type="CDD" id="cd00085">
    <property type="entry name" value="HNHc"/>
    <property type="match status" value="1"/>
</dbReference>
<evidence type="ECO:0000259" key="2">
    <source>
        <dbReference type="SMART" id="SM00507"/>
    </source>
</evidence>
<feature type="compositionally biased region" description="Gly residues" evidence="1">
    <location>
        <begin position="279"/>
        <end position="298"/>
    </location>
</feature>
<dbReference type="InterPro" id="IPR003870">
    <property type="entry name" value="DUF222"/>
</dbReference>
<feature type="compositionally biased region" description="Low complexity" evidence="1">
    <location>
        <begin position="402"/>
        <end position="413"/>
    </location>
</feature>
<feature type="domain" description="HNH nuclease" evidence="2">
    <location>
        <begin position="555"/>
        <end position="607"/>
    </location>
</feature>
<protein>
    <recommendedName>
        <fullName evidence="2">HNH nuclease domain-containing protein</fullName>
    </recommendedName>
</protein>
<dbReference type="RefSeq" id="WP_345414333.1">
    <property type="nucleotide sequence ID" value="NZ_BAABHO010000015.1"/>
</dbReference>
<comment type="caution">
    <text evidence="3">The sequence shown here is derived from an EMBL/GenBank/DDBJ whole genome shotgun (WGS) entry which is preliminary data.</text>
</comment>
<name>A0ABP9AZE5_9PSEU</name>
<keyword evidence="4" id="KW-1185">Reference proteome</keyword>
<reference evidence="4" key="1">
    <citation type="journal article" date="2019" name="Int. J. Syst. Evol. Microbiol.">
        <title>The Global Catalogue of Microorganisms (GCM) 10K type strain sequencing project: providing services to taxonomists for standard genome sequencing and annotation.</title>
        <authorList>
            <consortium name="The Broad Institute Genomics Platform"/>
            <consortium name="The Broad Institute Genome Sequencing Center for Infectious Disease"/>
            <person name="Wu L."/>
            <person name="Ma J."/>
        </authorList>
    </citation>
    <scope>NUCLEOTIDE SEQUENCE [LARGE SCALE GENOMIC DNA]</scope>
    <source>
        <strain evidence="4">JCM 17979</strain>
    </source>
</reference>
<feature type="compositionally biased region" description="Low complexity" evidence="1">
    <location>
        <begin position="319"/>
        <end position="331"/>
    </location>
</feature>
<dbReference type="InterPro" id="IPR003615">
    <property type="entry name" value="HNH_nuc"/>
</dbReference>
<proteinExistence type="predicted"/>
<dbReference type="Pfam" id="PF02720">
    <property type="entry name" value="DUF222"/>
    <property type="match status" value="1"/>
</dbReference>
<dbReference type="SMART" id="SM00507">
    <property type="entry name" value="HNHc"/>
    <property type="match status" value="1"/>
</dbReference>
<accession>A0ABP9AZE5</accession>
<evidence type="ECO:0000313" key="4">
    <source>
        <dbReference type="Proteomes" id="UP001500928"/>
    </source>
</evidence>
<evidence type="ECO:0000256" key="1">
    <source>
        <dbReference type="SAM" id="MobiDB-lite"/>
    </source>
</evidence>
<gene>
    <name evidence="3" type="ORF">GCM10023200_23090</name>
</gene>
<feature type="compositionally biased region" description="Pro residues" evidence="1">
    <location>
        <begin position="647"/>
        <end position="656"/>
    </location>
</feature>
<dbReference type="EMBL" id="BAABHO010000015">
    <property type="protein sequence ID" value="GAA4788115.1"/>
    <property type="molecule type" value="Genomic_DNA"/>
</dbReference>
<organism evidence="3 4">
    <name type="scientific">Actinomycetospora chlora</name>
    <dbReference type="NCBI Taxonomy" id="663608"/>
    <lineage>
        <taxon>Bacteria</taxon>
        <taxon>Bacillati</taxon>
        <taxon>Actinomycetota</taxon>
        <taxon>Actinomycetes</taxon>
        <taxon>Pseudonocardiales</taxon>
        <taxon>Pseudonocardiaceae</taxon>
        <taxon>Actinomycetospora</taxon>
    </lineage>
</organism>
<evidence type="ECO:0000313" key="3">
    <source>
        <dbReference type="EMBL" id="GAA4788115.1"/>
    </source>
</evidence>
<sequence>MSIDQDVRPSVAAVLDGLIAGPELDGLLEELSAAALAGEDLAAYLRACARQQARSESRTLTAMHHLGRARAGSTERYAGCDEFSGDEVAATMCWSRSMATRKLGLADDLETRLPAVGQAVWEGRLDLARASRLCEWTRDVPDDLARHVADVLLPAATSMPVGELIDRIEQVVIELDPDWAARREAKARRNGRLILQANPSGTATLSLVDVAATSGLAMRDRVDALAAAIRGLGVLTPVGTLRREVAERLLDGSLAGLDDRAVAVLLAAEYHAPGNDPDPGGGPSDGPSDGGPTGGGPSDGDPSDGGPSDGDPSDGDPSDGGPSDGDPSDGGPSDGGPSDGGPDPEPCPGPRGREDDHGATGGPAGDEPGGPECGGPSGGTEGGTGQGLLDLPDLPGEPEPFPRLLEGPEPGPGRVRAGVGEVRLRLSTALGLDDLPGQVPGYGTVLAHPARTLLNHYRQGEWRIVCTDDQGRLQHVLLARRRPHRPRPGGSGQRCRAIVELHVPTTLLAALDPRDHGRWAPLLGELQARLAELPREGGPPAATGADFSRRRPRVEIDRWTRVRDRCCVAPACRRRAQSADLDHTVDHAWGGPSLDWNLGVLDRHHHRAKHHGGWTLHQPAPGHFVWRTRAGIRHTTRPRKILVEPVAPRPAAAPRPLPDDGPVWADDDHPDWRAHYRRRTGLAEPQRTTTRPAVHPADDPPPF</sequence>